<dbReference type="EMBL" id="JAFFGZ010000001">
    <property type="protein sequence ID" value="KAK4649171.1"/>
    <property type="molecule type" value="Genomic_DNA"/>
</dbReference>
<dbReference type="InterPro" id="IPR011009">
    <property type="entry name" value="Kinase-like_dom_sf"/>
</dbReference>
<dbReference type="CDD" id="cd14131">
    <property type="entry name" value="PKc_Mps1"/>
    <property type="match status" value="1"/>
</dbReference>
<name>A0ABR0G0D8_9PEZI</name>
<feature type="compositionally biased region" description="Low complexity" evidence="7">
    <location>
        <begin position="33"/>
        <end position="44"/>
    </location>
</feature>
<dbReference type="InterPro" id="IPR027084">
    <property type="entry name" value="Mps1_cat"/>
</dbReference>
<accession>A0ABR0G0D8</accession>
<dbReference type="PROSITE" id="PS00107">
    <property type="entry name" value="PROTEIN_KINASE_ATP"/>
    <property type="match status" value="1"/>
</dbReference>
<dbReference type="PROSITE" id="PS50011">
    <property type="entry name" value="PROTEIN_KINASE_DOM"/>
    <property type="match status" value="1"/>
</dbReference>
<evidence type="ECO:0000256" key="2">
    <source>
        <dbReference type="ARBA" id="ARBA00022679"/>
    </source>
</evidence>
<keyword evidence="10" id="KW-1185">Reference proteome</keyword>
<evidence type="ECO:0000256" key="5">
    <source>
        <dbReference type="ARBA" id="ARBA00022840"/>
    </source>
</evidence>
<gene>
    <name evidence="9" type="ORF">QC761_116610</name>
</gene>
<feature type="compositionally biased region" description="Polar residues" evidence="7">
    <location>
        <begin position="48"/>
        <end position="80"/>
    </location>
</feature>
<feature type="domain" description="Protein kinase" evidence="8">
    <location>
        <begin position="565"/>
        <end position="866"/>
    </location>
</feature>
<feature type="region of interest" description="Disordered" evidence="7">
    <location>
        <begin position="111"/>
        <end position="470"/>
    </location>
</feature>
<feature type="region of interest" description="Disordered" evidence="7">
    <location>
        <begin position="491"/>
        <end position="535"/>
    </location>
</feature>
<evidence type="ECO:0000256" key="7">
    <source>
        <dbReference type="SAM" id="MobiDB-lite"/>
    </source>
</evidence>
<feature type="compositionally biased region" description="Basic and acidic residues" evidence="7">
    <location>
        <begin position="354"/>
        <end position="366"/>
    </location>
</feature>
<feature type="compositionally biased region" description="Low complexity" evidence="7">
    <location>
        <begin position="136"/>
        <end position="153"/>
    </location>
</feature>
<evidence type="ECO:0000313" key="9">
    <source>
        <dbReference type="EMBL" id="KAK4649171.1"/>
    </source>
</evidence>
<evidence type="ECO:0000256" key="6">
    <source>
        <dbReference type="PROSITE-ProRule" id="PRU10141"/>
    </source>
</evidence>
<feature type="compositionally biased region" description="Low complexity" evidence="7">
    <location>
        <begin position="203"/>
        <end position="222"/>
    </location>
</feature>
<dbReference type="PROSITE" id="PS00108">
    <property type="entry name" value="PROTEIN_KINASE_ST"/>
    <property type="match status" value="1"/>
</dbReference>
<evidence type="ECO:0000256" key="4">
    <source>
        <dbReference type="ARBA" id="ARBA00022777"/>
    </source>
</evidence>
<feature type="binding site" evidence="6">
    <location>
        <position position="593"/>
    </location>
    <ligand>
        <name>ATP</name>
        <dbReference type="ChEBI" id="CHEBI:30616"/>
    </ligand>
</feature>
<dbReference type="SUPFAM" id="SSF56112">
    <property type="entry name" value="Protein kinase-like (PK-like)"/>
    <property type="match status" value="1"/>
</dbReference>
<dbReference type="InterPro" id="IPR008271">
    <property type="entry name" value="Ser/Thr_kinase_AS"/>
</dbReference>
<feature type="compositionally biased region" description="Polar residues" evidence="7">
    <location>
        <begin position="171"/>
        <end position="191"/>
    </location>
</feature>
<comment type="caution">
    <text evidence="9">The sequence shown here is derived from an EMBL/GenBank/DDBJ whole genome shotgun (WGS) entry which is preliminary data.</text>
</comment>
<dbReference type="SMART" id="SM00220">
    <property type="entry name" value="S_TKc"/>
    <property type="match status" value="1"/>
</dbReference>
<evidence type="ECO:0000256" key="3">
    <source>
        <dbReference type="ARBA" id="ARBA00022741"/>
    </source>
</evidence>
<feature type="compositionally biased region" description="Basic and acidic residues" evidence="7">
    <location>
        <begin position="432"/>
        <end position="445"/>
    </location>
</feature>
<organism evidence="9 10">
    <name type="scientific">Podospora bellae-mahoneyi</name>
    <dbReference type="NCBI Taxonomy" id="2093777"/>
    <lineage>
        <taxon>Eukaryota</taxon>
        <taxon>Fungi</taxon>
        <taxon>Dikarya</taxon>
        <taxon>Ascomycota</taxon>
        <taxon>Pezizomycotina</taxon>
        <taxon>Sordariomycetes</taxon>
        <taxon>Sordariomycetidae</taxon>
        <taxon>Sordariales</taxon>
        <taxon>Podosporaceae</taxon>
        <taxon>Podospora</taxon>
    </lineage>
</organism>
<evidence type="ECO:0000313" key="10">
    <source>
        <dbReference type="Proteomes" id="UP001322138"/>
    </source>
</evidence>
<feature type="compositionally biased region" description="Basic and acidic residues" evidence="7">
    <location>
        <begin position="236"/>
        <end position="248"/>
    </location>
</feature>
<keyword evidence="5 6" id="KW-0067">ATP-binding</keyword>
<reference evidence="9 10" key="1">
    <citation type="journal article" date="2023" name="bioRxiv">
        <title>High-quality genome assemblies of four members of thePodospora anserinaspecies complex.</title>
        <authorList>
            <person name="Ament-Velasquez S.L."/>
            <person name="Vogan A.A."/>
            <person name="Wallerman O."/>
            <person name="Hartmann F."/>
            <person name="Gautier V."/>
            <person name="Silar P."/>
            <person name="Giraud T."/>
            <person name="Johannesson H."/>
        </authorList>
    </citation>
    <scope>NUCLEOTIDE SEQUENCE [LARGE SCALE GENOMIC DNA]</scope>
    <source>
        <strain evidence="9 10">CBS 112042</strain>
    </source>
</reference>
<keyword evidence="4" id="KW-0418">Kinase</keyword>
<keyword evidence="2" id="KW-0808">Transferase</keyword>
<feature type="compositionally biased region" description="Low complexity" evidence="7">
    <location>
        <begin position="249"/>
        <end position="265"/>
    </location>
</feature>
<dbReference type="Gene3D" id="3.30.200.20">
    <property type="entry name" value="Phosphorylase Kinase, domain 1"/>
    <property type="match status" value="1"/>
</dbReference>
<dbReference type="RefSeq" id="XP_062738146.1">
    <property type="nucleotide sequence ID" value="XM_062874932.1"/>
</dbReference>
<keyword evidence="1" id="KW-0723">Serine/threonine-protein kinase</keyword>
<dbReference type="PANTHER" id="PTHR22974:SF21">
    <property type="entry name" value="DUAL SPECIFICITY PROTEIN KINASE TTK"/>
    <property type="match status" value="1"/>
</dbReference>
<evidence type="ECO:0000256" key="1">
    <source>
        <dbReference type="ARBA" id="ARBA00022527"/>
    </source>
</evidence>
<dbReference type="InterPro" id="IPR017441">
    <property type="entry name" value="Protein_kinase_ATP_BS"/>
</dbReference>
<dbReference type="GeneID" id="87894414"/>
<dbReference type="Pfam" id="PF00069">
    <property type="entry name" value="Pkinase"/>
    <property type="match status" value="2"/>
</dbReference>
<feature type="compositionally biased region" description="Low complexity" evidence="7">
    <location>
        <begin position="284"/>
        <end position="304"/>
    </location>
</feature>
<feature type="region of interest" description="Disordered" evidence="7">
    <location>
        <begin position="1"/>
        <end position="97"/>
    </location>
</feature>
<evidence type="ECO:0000259" key="8">
    <source>
        <dbReference type="PROSITE" id="PS50011"/>
    </source>
</evidence>
<proteinExistence type="predicted"/>
<keyword evidence="3 6" id="KW-0547">Nucleotide-binding</keyword>
<dbReference type="Gene3D" id="1.10.510.10">
    <property type="entry name" value="Transferase(Phosphotransferase) domain 1"/>
    <property type="match status" value="1"/>
</dbReference>
<sequence>MNDMATAASPTPVGGGSHLNALGRRTSARQALRRPTSTSLSSRPQLGRSESNPAVSASFSGTTSRETRAHSQPQSNQQPITAALHDSSDDEEPVVPMKLSALTKALLNDGASEGVSRGGAQSVVSGRAASPPQRPASRVTRRSTASVSASAAVEDSEAAVGEVRQTRRTARTSSVQRGVTGRSSPQRETSPAPQPRKRVVRLSNTSAGNNAFNSSFNGSFESSVRRSLSGTTGRSKRQESAEVVEKKSVQAPVPVEPEQQEVEQQLADINTPVVPVRTVRIAVGSSGSKGRSDSSSGHSKSSRGYSDHDQELGEEPATVGRSVAVAPQSSMRIGRIGKMGGSFLSGPARRGRRRQSEEDGQDHGEGDAFGSGQEPESQQPQYMGLGMEQPQSSFLASNYREFAAASGSPVSSRDPSRAAVRRGTSASVSPPEVRELERSHLELDFKIPTPPPRVPSSLGKENQAPAAQKPNPVVISLLDDTKEPAKPIQPLVSDIRANAPPSQRAASPDRKVLAQKSENTPRRAAPPPPPKMSVLDAATANAGASTTTQASKKRQVMLRVNGRTYTRIDCIGRGGSGKVYRVSAENGKMFALKRVSLESADENTVRGFKGEIDLLKRLHGVDRVIQLIDHELNLEKQLLSVLMEVGELDFNTLLKSRQSATEGARLDPVFIRYYWKEMLECVQAVHLKDVVHSDLKPANFVLVQGRLKLIDFGIANAIQTEMTVNVHRETQIGTPNYMSPESLMDSNQYAFTSAHNGKFSIPPPLQHYQKGAPRIMKLGKPSDVWSLGCILYQMVYGLPPFGKIANQMSRCQAIINWAYQVEFPEVTEDGSRVPPSLIRTMRRCLNREQKERPTCEELLADTDPFLYPQEFDPGVYAMAEQGKVLPITEELLGRIIQSVVQRCGERMPTPEEIKSGMLTQGYWAGVKRVVTGANSSSNSSR</sequence>
<dbReference type="PANTHER" id="PTHR22974">
    <property type="entry name" value="MIXED LINEAGE PROTEIN KINASE"/>
    <property type="match status" value="1"/>
</dbReference>
<dbReference type="Proteomes" id="UP001322138">
    <property type="component" value="Unassembled WGS sequence"/>
</dbReference>
<protein>
    <recommendedName>
        <fullName evidence="8">Protein kinase domain-containing protein</fullName>
    </recommendedName>
</protein>
<dbReference type="InterPro" id="IPR000719">
    <property type="entry name" value="Prot_kinase_dom"/>
</dbReference>